<dbReference type="HOGENOM" id="CLU_022195_0_1_1"/>
<dbReference type="InterPro" id="IPR001128">
    <property type="entry name" value="Cyt_P450"/>
</dbReference>
<dbReference type="OrthoDB" id="1844152at2759"/>
<dbReference type="InterPro" id="IPR036396">
    <property type="entry name" value="Cyt_P450_sf"/>
</dbReference>
<dbReference type="GO" id="GO:0020037">
    <property type="term" value="F:heme binding"/>
    <property type="evidence" value="ECO:0007669"/>
    <property type="project" value="InterPro"/>
</dbReference>
<keyword evidence="4 8" id="KW-0479">Metal-binding</keyword>
<dbReference type="GO" id="GO:0016705">
    <property type="term" value="F:oxidoreductase activity, acting on paired donors, with incorporation or reduction of molecular oxygen"/>
    <property type="evidence" value="ECO:0007669"/>
    <property type="project" value="InterPro"/>
</dbReference>
<feature type="transmembrane region" description="Helical" evidence="9">
    <location>
        <begin position="33"/>
        <end position="55"/>
    </location>
</feature>
<dbReference type="PRINTS" id="PR00465">
    <property type="entry name" value="EP450IV"/>
</dbReference>
<organism evidence="11">
    <name type="scientific">Pyrenophora teres f. teres (strain 0-1)</name>
    <name type="common">Barley net blotch fungus</name>
    <name type="synonym">Drechslera teres f. teres</name>
    <dbReference type="NCBI Taxonomy" id="861557"/>
    <lineage>
        <taxon>Eukaryota</taxon>
        <taxon>Fungi</taxon>
        <taxon>Dikarya</taxon>
        <taxon>Ascomycota</taxon>
        <taxon>Pezizomycotina</taxon>
        <taxon>Dothideomycetes</taxon>
        <taxon>Pleosporomycetidae</taxon>
        <taxon>Pleosporales</taxon>
        <taxon>Pleosporineae</taxon>
        <taxon>Pleosporaceae</taxon>
        <taxon>Pyrenophora</taxon>
    </lineage>
</organism>
<evidence type="ECO:0000256" key="4">
    <source>
        <dbReference type="ARBA" id="ARBA00022723"/>
    </source>
</evidence>
<evidence type="ECO:0000256" key="7">
    <source>
        <dbReference type="ARBA" id="ARBA00023033"/>
    </source>
</evidence>
<feature type="binding site" description="axial binding residue" evidence="8">
    <location>
        <position position="470"/>
    </location>
    <ligand>
        <name>heme</name>
        <dbReference type="ChEBI" id="CHEBI:30413"/>
    </ligand>
    <ligandPart>
        <name>Fe</name>
        <dbReference type="ChEBI" id="CHEBI:18248"/>
    </ligandPart>
</feature>
<sequence length="537" mass="61662">MDTFVSKLWTNVTRDLYVYGIQKSHSQRLNQDFGLLVSYAAISIALLSYVLNAVLQWHHSIKAPVAGRRHFWEPAWVTGLRLARNSSTILRDGYEKVFGQSVFKVRRNDCEVTVIPPRYVDELRDLKSHKLSATDAHVKNMVAEYTIGNVDLVRNSDLHRRVVSQRLTPTLGNLLPVVINELKFAFQKEIPPCEDWTAVRIHGVMVNVVARIFARLFVGPNLCRNDEWLQISILFTRNLSITRNILRLLPLGVRPLAARCLPTYWRIYSQLDAAEQLLGPIIQERRDAAARLGSNHVKPDDFLQWMMDDARQDEGSIRDLAHRQLLLSLASVHTTSLRVTHFFLDLCAFPEYLEPLRVETRSVLREDGGIRKTTLNKLHKLDSFLKESQRMHPMLAHGLKLPKGTHIAVAAEAIGRDPAVMPDGGDPNIFDPFRYARLREDPDKPENINRYQFATKSSADMHFGHGLDACPGRFFASNEIKLILVFSLLRYDFDYPKGQKRPRSFCYDESMVPDTNTQVLVRRRQVEQDLRHIIETI</sequence>
<keyword evidence="8" id="KW-0349">Heme</keyword>
<keyword evidence="9" id="KW-1133">Transmembrane helix</keyword>
<evidence type="ECO:0008006" key="12">
    <source>
        <dbReference type="Google" id="ProtNLM"/>
    </source>
</evidence>
<accession>E3RJG6</accession>
<dbReference type="Proteomes" id="UP000001067">
    <property type="component" value="Unassembled WGS sequence"/>
</dbReference>
<dbReference type="Gene3D" id="1.10.630.10">
    <property type="entry name" value="Cytochrome P450"/>
    <property type="match status" value="1"/>
</dbReference>
<evidence type="ECO:0000256" key="3">
    <source>
        <dbReference type="ARBA" id="ARBA00010617"/>
    </source>
</evidence>
<evidence type="ECO:0000256" key="2">
    <source>
        <dbReference type="ARBA" id="ARBA00004685"/>
    </source>
</evidence>
<keyword evidence="6 8" id="KW-0408">Iron</keyword>
<dbReference type="GO" id="GO:0005506">
    <property type="term" value="F:iron ion binding"/>
    <property type="evidence" value="ECO:0007669"/>
    <property type="project" value="InterPro"/>
</dbReference>
<comment type="similarity">
    <text evidence="3">Belongs to the cytochrome P450 family.</text>
</comment>
<proteinExistence type="inferred from homology"/>
<dbReference type="eggNOG" id="KOG0156">
    <property type="taxonomic scope" value="Eukaryota"/>
</dbReference>
<keyword evidence="7" id="KW-0503">Monooxygenase</keyword>
<gene>
    <name evidence="10" type="ORF">PTT_08290</name>
</gene>
<dbReference type="Pfam" id="PF00067">
    <property type="entry name" value="p450"/>
    <property type="match status" value="1"/>
</dbReference>
<evidence type="ECO:0000256" key="5">
    <source>
        <dbReference type="ARBA" id="ARBA00023002"/>
    </source>
</evidence>
<protein>
    <recommendedName>
        <fullName evidence="12">Cytochrome P450</fullName>
    </recommendedName>
</protein>
<keyword evidence="9" id="KW-0812">Transmembrane</keyword>
<dbReference type="PANTHER" id="PTHR46206:SF6">
    <property type="entry name" value="CYTOCHROME P450 MONOOXYGENASE AN1598-RELATED"/>
    <property type="match status" value="1"/>
</dbReference>
<reference evidence="10 11" key="1">
    <citation type="journal article" date="2010" name="Genome Biol.">
        <title>A first genome assembly of the barley fungal pathogen Pyrenophora teres f. teres.</title>
        <authorList>
            <person name="Ellwood S.R."/>
            <person name="Liu Z."/>
            <person name="Syme R.A."/>
            <person name="Lai Z."/>
            <person name="Hane J.K."/>
            <person name="Keiper F."/>
            <person name="Moffat C.S."/>
            <person name="Oliver R.P."/>
            <person name="Friesen T.L."/>
        </authorList>
    </citation>
    <scope>NUCLEOTIDE SEQUENCE [LARGE SCALE GENOMIC DNA]</scope>
    <source>
        <strain evidence="10 11">0-1</strain>
    </source>
</reference>
<dbReference type="KEGG" id="pte:PTT_08290"/>
<keyword evidence="9" id="KW-0472">Membrane</keyword>
<name>E3RJG6_PYRTT</name>
<dbReference type="AlphaFoldDB" id="E3RJG6"/>
<comment type="pathway">
    <text evidence="2">Mycotoxin biosynthesis.</text>
</comment>
<comment type="cofactor">
    <cofactor evidence="1 8">
        <name>heme</name>
        <dbReference type="ChEBI" id="CHEBI:30413"/>
    </cofactor>
</comment>
<dbReference type="InterPro" id="IPR002403">
    <property type="entry name" value="Cyt_P450_E_grp-IV"/>
</dbReference>
<keyword evidence="11" id="KW-1185">Reference proteome</keyword>
<evidence type="ECO:0000256" key="9">
    <source>
        <dbReference type="SAM" id="Phobius"/>
    </source>
</evidence>
<evidence type="ECO:0000256" key="8">
    <source>
        <dbReference type="PIRSR" id="PIRSR602403-1"/>
    </source>
</evidence>
<dbReference type="PANTHER" id="PTHR46206">
    <property type="entry name" value="CYTOCHROME P450"/>
    <property type="match status" value="1"/>
</dbReference>
<keyword evidence="5" id="KW-0560">Oxidoreductase</keyword>
<dbReference type="CDD" id="cd11041">
    <property type="entry name" value="CYP503A1-like"/>
    <property type="match status" value="1"/>
</dbReference>
<dbReference type="GO" id="GO:0004497">
    <property type="term" value="F:monooxygenase activity"/>
    <property type="evidence" value="ECO:0007669"/>
    <property type="project" value="UniProtKB-KW"/>
</dbReference>
<evidence type="ECO:0000313" key="10">
    <source>
        <dbReference type="EMBL" id="EFQ94132.1"/>
    </source>
</evidence>
<dbReference type="SUPFAM" id="SSF48264">
    <property type="entry name" value="Cytochrome P450"/>
    <property type="match status" value="1"/>
</dbReference>
<dbReference type="EMBL" id="GL533496">
    <property type="protein sequence ID" value="EFQ94132.1"/>
    <property type="molecule type" value="Genomic_DNA"/>
</dbReference>
<evidence type="ECO:0000256" key="6">
    <source>
        <dbReference type="ARBA" id="ARBA00023004"/>
    </source>
</evidence>
<evidence type="ECO:0000313" key="11">
    <source>
        <dbReference type="Proteomes" id="UP000001067"/>
    </source>
</evidence>
<evidence type="ECO:0000256" key="1">
    <source>
        <dbReference type="ARBA" id="ARBA00001971"/>
    </source>
</evidence>